<dbReference type="EMBL" id="MTCZ01000023">
    <property type="protein sequence ID" value="OWP84670.1"/>
    <property type="molecule type" value="Genomic_DNA"/>
</dbReference>
<dbReference type="PANTHER" id="PTHR34135">
    <property type="entry name" value="LYSOZYME"/>
    <property type="match status" value="1"/>
</dbReference>
<evidence type="ECO:0000313" key="5">
    <source>
        <dbReference type="EMBL" id="OWP84670.1"/>
    </source>
</evidence>
<dbReference type="GO" id="GO:0016052">
    <property type="term" value="P:carbohydrate catabolic process"/>
    <property type="evidence" value="ECO:0007669"/>
    <property type="project" value="TreeGrafter"/>
</dbReference>
<keyword evidence="4" id="KW-0812">Transmembrane</keyword>
<gene>
    <name evidence="5" type="ORF">BWK59_04130</name>
</gene>
<dbReference type="SMART" id="SM00641">
    <property type="entry name" value="Glyco_25"/>
    <property type="match status" value="1"/>
</dbReference>
<proteinExistence type="inferred from homology"/>
<comment type="caution">
    <text evidence="5">The sequence shown here is derived from an EMBL/GenBank/DDBJ whole genome shotgun (WGS) entry which is preliminary data.</text>
</comment>
<dbReference type="InterPro" id="IPR018077">
    <property type="entry name" value="Glyco_hydro_fam25_subgr"/>
</dbReference>
<dbReference type="GO" id="GO:0003796">
    <property type="term" value="F:lysozyme activity"/>
    <property type="evidence" value="ECO:0007669"/>
    <property type="project" value="InterPro"/>
</dbReference>
<dbReference type="Pfam" id="PF01183">
    <property type="entry name" value="Glyco_hydro_25"/>
    <property type="match status" value="1"/>
</dbReference>
<dbReference type="InterPro" id="IPR017853">
    <property type="entry name" value="GH"/>
</dbReference>
<accession>A0A246GLU6</accession>
<keyword evidence="3" id="KW-0326">Glycosidase</keyword>
<protein>
    <submittedName>
        <fullName evidence="5">Glycoside hydrolase</fullName>
    </submittedName>
</protein>
<dbReference type="SUPFAM" id="SSF51445">
    <property type="entry name" value="(Trans)glycosidases"/>
    <property type="match status" value="1"/>
</dbReference>
<keyword evidence="4" id="KW-0472">Membrane</keyword>
<evidence type="ECO:0000256" key="3">
    <source>
        <dbReference type="ARBA" id="ARBA00023295"/>
    </source>
</evidence>
<keyword evidence="4" id="KW-1133">Transmembrane helix</keyword>
<dbReference type="Gene3D" id="3.20.20.80">
    <property type="entry name" value="Glycosidases"/>
    <property type="match status" value="1"/>
</dbReference>
<evidence type="ECO:0000313" key="6">
    <source>
        <dbReference type="Proteomes" id="UP000197768"/>
    </source>
</evidence>
<dbReference type="PANTHER" id="PTHR34135:SF2">
    <property type="entry name" value="LYSOZYME"/>
    <property type="match status" value="1"/>
</dbReference>
<dbReference type="GO" id="GO:0016998">
    <property type="term" value="P:cell wall macromolecule catabolic process"/>
    <property type="evidence" value="ECO:0007669"/>
    <property type="project" value="InterPro"/>
</dbReference>
<name>A0A246GLU6_9FLAO</name>
<dbReference type="InterPro" id="IPR002053">
    <property type="entry name" value="Glyco_hydro_25"/>
</dbReference>
<evidence type="ECO:0000256" key="4">
    <source>
        <dbReference type="SAM" id="Phobius"/>
    </source>
</evidence>
<dbReference type="AlphaFoldDB" id="A0A246GLU6"/>
<dbReference type="PROSITE" id="PS51904">
    <property type="entry name" value="GLYCOSYL_HYDROL_F25_2"/>
    <property type="match status" value="1"/>
</dbReference>
<sequence>MAQRKYSKTVKKGANTSTKKNTPNQISFFSSSLFFKLVMLLSIIVLIYSQKKIIARYLGFTTDKIIYAEARSMPIDKVLDTHIEKSFGIDLSEYQDKIDWAKVKEIEGGYPIEFIFIRATAGSNKVDKKFKKYWLRAKEKGFVVGAYHYYRPNENSIEQAENFIKQVTLIEGDFPPVLDIEKLPKTQSIKRLKVGLKRWLEKVESHYGVKPIIYSSESYYEDFLKDDFEDYPFWIANYTAFYKQIDSEWSIWQLTENGKIPGIKGTVDINIYNGTSITMKDLLIK</sequence>
<dbReference type="CDD" id="cd06524">
    <property type="entry name" value="GH25_YegX-like"/>
    <property type="match status" value="1"/>
</dbReference>
<feature type="transmembrane region" description="Helical" evidence="4">
    <location>
        <begin position="26"/>
        <end position="48"/>
    </location>
</feature>
<keyword evidence="2 5" id="KW-0378">Hydrolase</keyword>
<dbReference type="RefSeq" id="WP_088391320.1">
    <property type="nucleotide sequence ID" value="NZ_MTCZ01000023.1"/>
</dbReference>
<evidence type="ECO:0000256" key="2">
    <source>
        <dbReference type="ARBA" id="ARBA00022801"/>
    </source>
</evidence>
<organism evidence="5 6">
    <name type="scientific">Flavobacterium davisii</name>
    <dbReference type="NCBI Taxonomy" id="2906077"/>
    <lineage>
        <taxon>Bacteria</taxon>
        <taxon>Pseudomonadati</taxon>
        <taxon>Bacteroidota</taxon>
        <taxon>Flavobacteriia</taxon>
        <taxon>Flavobacteriales</taxon>
        <taxon>Flavobacteriaceae</taxon>
        <taxon>Flavobacterium</taxon>
    </lineage>
</organism>
<dbReference type="GO" id="GO:0009253">
    <property type="term" value="P:peptidoglycan catabolic process"/>
    <property type="evidence" value="ECO:0007669"/>
    <property type="project" value="InterPro"/>
</dbReference>
<comment type="similarity">
    <text evidence="1">Belongs to the glycosyl hydrolase 25 family.</text>
</comment>
<evidence type="ECO:0000256" key="1">
    <source>
        <dbReference type="ARBA" id="ARBA00010646"/>
    </source>
</evidence>
<reference evidence="5 6" key="1">
    <citation type="journal article" date="2017" name="Infect. Genet. Evol.">
        <title>Comparative genome analysis of fish pathogen Flavobacterium columnare reveals extensive sequence diversity within the species.</title>
        <authorList>
            <person name="Kayansamruaj P."/>
            <person name="Dong H.T."/>
            <person name="Hirono I."/>
            <person name="Kondo H."/>
            <person name="Senapin S."/>
            <person name="Rodkhum C."/>
        </authorList>
    </citation>
    <scope>NUCLEOTIDE SEQUENCE [LARGE SCALE GENOMIC DNA]</scope>
    <source>
        <strain evidence="5 6">1215</strain>
    </source>
</reference>
<dbReference type="Proteomes" id="UP000197768">
    <property type="component" value="Unassembled WGS sequence"/>
</dbReference>